<evidence type="ECO:0000313" key="4">
    <source>
        <dbReference type="Proteomes" id="UP001140949"/>
    </source>
</evidence>
<protein>
    <submittedName>
        <fullName evidence="2">Proline-rich receptor-like protein kinase PERK8</fullName>
    </submittedName>
</protein>
<reference evidence="2" key="2">
    <citation type="submission" date="2023-04" db="EMBL/GenBank/DDBJ databases">
        <authorList>
            <person name="Bruccoleri R.E."/>
            <person name="Oakeley E.J."/>
            <person name="Faust A.-M."/>
            <person name="Dessus-Babus S."/>
            <person name="Altorfer M."/>
            <person name="Burckhardt D."/>
            <person name="Oertli M."/>
            <person name="Naumann U."/>
            <person name="Petersen F."/>
            <person name="Wong J."/>
        </authorList>
    </citation>
    <scope>NUCLEOTIDE SEQUENCE</scope>
    <source>
        <strain evidence="2">GSM-AAB239-AS_SAM_17_03QT</strain>
        <tissue evidence="2">Leaf</tissue>
    </source>
</reference>
<evidence type="ECO:0000256" key="1">
    <source>
        <dbReference type="SAM" id="MobiDB-lite"/>
    </source>
</evidence>
<comment type="caution">
    <text evidence="2">The sequence shown here is derived from an EMBL/GenBank/DDBJ whole genome shotgun (WGS) entry which is preliminary data.</text>
</comment>
<keyword evidence="4" id="KW-1185">Reference proteome</keyword>
<dbReference type="AlphaFoldDB" id="A0AAX6HB68"/>
<dbReference type="Proteomes" id="UP001140949">
    <property type="component" value="Unassembled WGS sequence"/>
</dbReference>
<evidence type="ECO:0000313" key="2">
    <source>
        <dbReference type="EMBL" id="KAJ6837811.1"/>
    </source>
</evidence>
<keyword evidence="2" id="KW-0808">Transferase</keyword>
<name>A0AAX6HB68_IRIPA</name>
<reference evidence="2" key="1">
    <citation type="journal article" date="2023" name="GigaByte">
        <title>Genome assembly of the bearded iris, Iris pallida Lam.</title>
        <authorList>
            <person name="Bruccoleri R.E."/>
            <person name="Oakeley E.J."/>
            <person name="Faust A.M.E."/>
            <person name="Altorfer M."/>
            <person name="Dessus-Babus S."/>
            <person name="Burckhardt D."/>
            <person name="Oertli M."/>
            <person name="Naumann U."/>
            <person name="Petersen F."/>
            <person name="Wong J."/>
        </authorList>
    </citation>
    <scope>NUCLEOTIDE SEQUENCE</scope>
    <source>
        <strain evidence="2">GSM-AAB239-AS_SAM_17_03QT</strain>
    </source>
</reference>
<evidence type="ECO:0000313" key="3">
    <source>
        <dbReference type="EMBL" id="KAJ6844857.1"/>
    </source>
</evidence>
<keyword evidence="2" id="KW-0675">Receptor</keyword>
<dbReference type="EMBL" id="JANAVB010006554">
    <property type="protein sequence ID" value="KAJ6844857.1"/>
    <property type="molecule type" value="Genomic_DNA"/>
</dbReference>
<dbReference type="EMBL" id="JANAVB010011199">
    <property type="protein sequence ID" value="KAJ6837811.1"/>
    <property type="molecule type" value="Genomic_DNA"/>
</dbReference>
<gene>
    <name evidence="3" type="ORF">M6B38_293590</name>
    <name evidence="2" type="ORF">M6B38_323045</name>
</gene>
<feature type="region of interest" description="Disordered" evidence="1">
    <location>
        <begin position="1"/>
        <end position="29"/>
    </location>
</feature>
<organism evidence="2 4">
    <name type="scientific">Iris pallida</name>
    <name type="common">Sweet iris</name>
    <dbReference type="NCBI Taxonomy" id="29817"/>
    <lineage>
        <taxon>Eukaryota</taxon>
        <taxon>Viridiplantae</taxon>
        <taxon>Streptophyta</taxon>
        <taxon>Embryophyta</taxon>
        <taxon>Tracheophyta</taxon>
        <taxon>Spermatophyta</taxon>
        <taxon>Magnoliopsida</taxon>
        <taxon>Liliopsida</taxon>
        <taxon>Asparagales</taxon>
        <taxon>Iridaceae</taxon>
        <taxon>Iridoideae</taxon>
        <taxon>Irideae</taxon>
        <taxon>Iris</taxon>
    </lineage>
</organism>
<sequence>MMEGEASPQLRCGEGGSSEAALDGSKYDG</sequence>
<keyword evidence="2" id="KW-0418">Kinase</keyword>
<proteinExistence type="predicted"/>
<accession>A0AAX6HB68</accession>
<dbReference type="GO" id="GO:0016301">
    <property type="term" value="F:kinase activity"/>
    <property type="evidence" value="ECO:0007669"/>
    <property type="project" value="UniProtKB-KW"/>
</dbReference>